<evidence type="ECO:0000313" key="3">
    <source>
        <dbReference type="Proteomes" id="UP000000844"/>
    </source>
</evidence>
<accession>D3PXF2</accession>
<evidence type="ECO:0000313" key="2">
    <source>
        <dbReference type="EMBL" id="ADD41415.1"/>
    </source>
</evidence>
<gene>
    <name evidence="2" type="ordered locus">Snas_1716</name>
</gene>
<feature type="transmembrane region" description="Helical" evidence="1">
    <location>
        <begin position="124"/>
        <end position="141"/>
    </location>
</feature>
<proteinExistence type="predicted"/>
<dbReference type="OrthoDB" id="572373at2"/>
<reference evidence="2 3" key="1">
    <citation type="journal article" date="2009" name="Stand. Genomic Sci.">
        <title>Complete genome sequence of Stackebrandtia nassauensis type strain (LLR-40K-21).</title>
        <authorList>
            <person name="Munk C."/>
            <person name="Lapidus A."/>
            <person name="Copeland A."/>
            <person name="Jando M."/>
            <person name="Mayilraj S."/>
            <person name="Glavina Del Rio T."/>
            <person name="Nolan M."/>
            <person name="Chen F."/>
            <person name="Lucas S."/>
            <person name="Tice H."/>
            <person name="Cheng J.F."/>
            <person name="Han C."/>
            <person name="Detter J.C."/>
            <person name="Bruce D."/>
            <person name="Goodwin L."/>
            <person name="Chain P."/>
            <person name="Pitluck S."/>
            <person name="Goker M."/>
            <person name="Ovchinikova G."/>
            <person name="Pati A."/>
            <person name="Ivanova N."/>
            <person name="Mavromatis K."/>
            <person name="Chen A."/>
            <person name="Palaniappan K."/>
            <person name="Land M."/>
            <person name="Hauser L."/>
            <person name="Chang Y.J."/>
            <person name="Jeffries C.D."/>
            <person name="Bristow J."/>
            <person name="Eisen J.A."/>
            <person name="Markowitz V."/>
            <person name="Hugenholtz P."/>
            <person name="Kyrpides N.C."/>
            <person name="Klenk H.P."/>
        </authorList>
    </citation>
    <scope>NUCLEOTIDE SEQUENCE [LARGE SCALE GENOMIC DNA]</scope>
    <source>
        <strain evidence="3">DSM 44728 / CIP 108903 / NRRL B-16338 / NBRC 102104 / LLR-40K-21</strain>
    </source>
</reference>
<dbReference type="HOGENOM" id="CLU_104624_2_0_11"/>
<evidence type="ECO:0008006" key="4">
    <source>
        <dbReference type="Google" id="ProtNLM"/>
    </source>
</evidence>
<sequence length="153" mass="16215">MATTTTKKTLTPIQWAAAIVGAVFLLAGIAGFVPGLTTEYHNLETAGHESHALLLGLFQVSILHNVVHLLFGVVGLAVATTNVGSSYWFLVAGGAIYVVLWVYGMLLDPDSTANFVPLNAADNWLHLLLGVGMVGLGLFLRGKSKTDVKKMVP</sequence>
<feature type="transmembrane region" description="Helical" evidence="1">
    <location>
        <begin position="53"/>
        <end position="79"/>
    </location>
</feature>
<dbReference type="KEGG" id="sna:Snas_1716"/>
<dbReference type="Proteomes" id="UP000000844">
    <property type="component" value="Chromosome"/>
</dbReference>
<dbReference type="Pfam" id="PF14325">
    <property type="entry name" value="DUF4383"/>
    <property type="match status" value="1"/>
</dbReference>
<protein>
    <recommendedName>
        <fullName evidence="4">DUF4383 domain-containing protein</fullName>
    </recommendedName>
</protein>
<organism evidence="2 3">
    <name type="scientific">Stackebrandtia nassauensis (strain DSM 44728 / CIP 108903 / NRRL B-16338 / NBRC 102104 / LLR-40K-21)</name>
    <dbReference type="NCBI Taxonomy" id="446470"/>
    <lineage>
        <taxon>Bacteria</taxon>
        <taxon>Bacillati</taxon>
        <taxon>Actinomycetota</taxon>
        <taxon>Actinomycetes</taxon>
        <taxon>Glycomycetales</taxon>
        <taxon>Glycomycetaceae</taxon>
        <taxon>Stackebrandtia</taxon>
    </lineage>
</organism>
<evidence type="ECO:0000256" key="1">
    <source>
        <dbReference type="SAM" id="Phobius"/>
    </source>
</evidence>
<keyword evidence="3" id="KW-1185">Reference proteome</keyword>
<name>D3PXF2_STANL</name>
<dbReference type="eggNOG" id="ENOG5031AT3">
    <property type="taxonomic scope" value="Bacteria"/>
</dbReference>
<dbReference type="RefSeq" id="WP_013016986.1">
    <property type="nucleotide sequence ID" value="NC_013947.1"/>
</dbReference>
<dbReference type="STRING" id="446470.Snas_1716"/>
<feature type="transmembrane region" description="Helical" evidence="1">
    <location>
        <begin position="12"/>
        <end position="33"/>
    </location>
</feature>
<keyword evidence="1" id="KW-0472">Membrane</keyword>
<keyword evidence="1" id="KW-1133">Transmembrane helix</keyword>
<dbReference type="AlphaFoldDB" id="D3PXF2"/>
<dbReference type="EMBL" id="CP001778">
    <property type="protein sequence ID" value="ADD41415.1"/>
    <property type="molecule type" value="Genomic_DNA"/>
</dbReference>
<keyword evidence="1" id="KW-0812">Transmembrane</keyword>
<feature type="transmembrane region" description="Helical" evidence="1">
    <location>
        <begin position="86"/>
        <end position="104"/>
    </location>
</feature>